<accession>A0A371PFM1</accession>
<keyword evidence="4 7" id="KW-0808">Transferase</keyword>
<evidence type="ECO:0000256" key="4">
    <source>
        <dbReference type="ARBA" id="ARBA00022679"/>
    </source>
</evidence>
<sequence>MYVSFPLLLFFLDEGGYYNNSTKIIYRIHLSFICVLQIILRLCCRRCAMLIQSPDRKSKLLIVYASYGEGHIQAAKALRDAYLEFGNHQVVMYDLMAESHPWLNEMTKRFYQKSYTHLPFLYGWMYGITKPMKHDSLLGSWLHSFGRQKVKQLLLQEKPNAVIYTFPFYALQSLKKLSSIPSYAVITDFDLHRRWVHPSIDRYYVATKDLRHELQQLGIRSNAIKVSGLPLKKDFQSIKRSPELYERYRLQSNRATVLIMAGAQGVMPNIIQMCEQLLLHPDIQIALVCGHNIPLKQLVEERFHSHPSSHRLITFGYMNRIHELMTLADGLVTKPGGLTLAEAIASELPTFIYRPVPGQEKQNALYLQSKGAAFIAKDIDALVEELLQLVNDPLQLLNSRMRIRSLQAKGSSHSAAETIIMDIVTKSNVPNKVSVF</sequence>
<dbReference type="SUPFAM" id="SSF53756">
    <property type="entry name" value="UDP-Glycosyltransferase/glycogen phosphorylase"/>
    <property type="match status" value="1"/>
</dbReference>
<reference evidence="7 8" key="1">
    <citation type="submission" date="2018-08" db="EMBL/GenBank/DDBJ databases">
        <title>Paenibacillus sp. M4BSY-1, whole genome shotgun sequence.</title>
        <authorList>
            <person name="Tuo L."/>
        </authorList>
    </citation>
    <scope>NUCLEOTIDE SEQUENCE [LARGE SCALE GENOMIC DNA]</scope>
    <source>
        <strain evidence="7 8">M4BSY-1</strain>
    </source>
</reference>
<protein>
    <submittedName>
        <fullName evidence="7">Glycosyltransferase</fullName>
    </submittedName>
</protein>
<proteinExistence type="inferred from homology"/>
<organism evidence="7 8">
    <name type="scientific">Paenibacillus paeoniae</name>
    <dbReference type="NCBI Taxonomy" id="2292705"/>
    <lineage>
        <taxon>Bacteria</taxon>
        <taxon>Bacillati</taxon>
        <taxon>Bacillota</taxon>
        <taxon>Bacilli</taxon>
        <taxon>Bacillales</taxon>
        <taxon>Paenibacillaceae</taxon>
        <taxon>Paenibacillus</taxon>
    </lineage>
</organism>
<feature type="domain" description="Glycosyl transferase family 28 C-terminal" evidence="5">
    <location>
        <begin position="256"/>
        <end position="403"/>
    </location>
</feature>
<dbReference type="EMBL" id="QUBQ01000003">
    <property type="protein sequence ID" value="REK74406.1"/>
    <property type="molecule type" value="Genomic_DNA"/>
</dbReference>
<dbReference type="OrthoDB" id="9815663at2"/>
<evidence type="ECO:0000259" key="5">
    <source>
        <dbReference type="Pfam" id="PF04101"/>
    </source>
</evidence>
<evidence type="ECO:0000259" key="6">
    <source>
        <dbReference type="Pfam" id="PF06925"/>
    </source>
</evidence>
<dbReference type="GO" id="GO:0016020">
    <property type="term" value="C:membrane"/>
    <property type="evidence" value="ECO:0007669"/>
    <property type="project" value="UniProtKB-SubCell"/>
</dbReference>
<gene>
    <name evidence="7" type="ORF">DX130_17985</name>
</gene>
<dbReference type="GO" id="GO:0009247">
    <property type="term" value="P:glycolipid biosynthetic process"/>
    <property type="evidence" value="ECO:0007669"/>
    <property type="project" value="InterPro"/>
</dbReference>
<dbReference type="InterPro" id="IPR050519">
    <property type="entry name" value="Glycosyltransf_28_UgtP"/>
</dbReference>
<dbReference type="Proteomes" id="UP000261905">
    <property type="component" value="Unassembled WGS sequence"/>
</dbReference>
<evidence type="ECO:0000256" key="2">
    <source>
        <dbReference type="ARBA" id="ARBA00006962"/>
    </source>
</evidence>
<keyword evidence="3" id="KW-0328">Glycosyltransferase</keyword>
<comment type="caution">
    <text evidence="7">The sequence shown here is derived from an EMBL/GenBank/DDBJ whole genome shotgun (WGS) entry which is preliminary data.</text>
</comment>
<dbReference type="Pfam" id="PF04101">
    <property type="entry name" value="Glyco_tran_28_C"/>
    <property type="match status" value="1"/>
</dbReference>
<dbReference type="InterPro" id="IPR009695">
    <property type="entry name" value="Diacylglyc_glucosyltr_N"/>
</dbReference>
<dbReference type="PANTHER" id="PTHR43025">
    <property type="entry name" value="MONOGALACTOSYLDIACYLGLYCEROL SYNTHASE"/>
    <property type="match status" value="1"/>
</dbReference>
<evidence type="ECO:0000313" key="8">
    <source>
        <dbReference type="Proteomes" id="UP000261905"/>
    </source>
</evidence>
<dbReference type="AlphaFoldDB" id="A0A371PFM1"/>
<dbReference type="PANTHER" id="PTHR43025:SF3">
    <property type="entry name" value="MONOGALACTOSYLDIACYLGLYCEROL SYNTHASE 1, CHLOROPLASTIC"/>
    <property type="match status" value="1"/>
</dbReference>
<dbReference type="Gene3D" id="3.40.50.2000">
    <property type="entry name" value="Glycogen Phosphorylase B"/>
    <property type="match status" value="1"/>
</dbReference>
<dbReference type="Pfam" id="PF06925">
    <property type="entry name" value="MGDG_synth"/>
    <property type="match status" value="1"/>
</dbReference>
<comment type="similarity">
    <text evidence="2">Belongs to the glycosyltransferase 28 family.</text>
</comment>
<dbReference type="GO" id="GO:0016758">
    <property type="term" value="F:hexosyltransferase activity"/>
    <property type="evidence" value="ECO:0007669"/>
    <property type="project" value="InterPro"/>
</dbReference>
<comment type="subcellular location">
    <subcellularLocation>
        <location evidence="1">Membrane</location>
    </subcellularLocation>
</comment>
<dbReference type="InterPro" id="IPR007235">
    <property type="entry name" value="Glyco_trans_28_C"/>
</dbReference>
<evidence type="ECO:0000313" key="7">
    <source>
        <dbReference type="EMBL" id="REK74406.1"/>
    </source>
</evidence>
<feature type="domain" description="Diacylglycerol glucosyltransferase N-terminal" evidence="6">
    <location>
        <begin position="71"/>
        <end position="230"/>
    </location>
</feature>
<evidence type="ECO:0000256" key="1">
    <source>
        <dbReference type="ARBA" id="ARBA00004370"/>
    </source>
</evidence>
<keyword evidence="8" id="KW-1185">Reference proteome</keyword>
<name>A0A371PFM1_9BACL</name>
<evidence type="ECO:0000256" key="3">
    <source>
        <dbReference type="ARBA" id="ARBA00022676"/>
    </source>
</evidence>